<feature type="domain" description="Chitin-binding type-2" evidence="6">
    <location>
        <begin position="122"/>
        <end position="185"/>
    </location>
</feature>
<dbReference type="GO" id="GO:0005576">
    <property type="term" value="C:extracellular region"/>
    <property type="evidence" value="ECO:0007669"/>
    <property type="project" value="InterPro"/>
</dbReference>
<gene>
    <name evidence="7" type="ORF">OVN521_LOCUS36879</name>
</gene>
<dbReference type="Pfam" id="PF01607">
    <property type="entry name" value="CBM_14"/>
    <property type="match status" value="1"/>
</dbReference>
<keyword evidence="5" id="KW-0325">Glycoprotein</keyword>
<dbReference type="PANTHER" id="PTHR23301:SF0">
    <property type="entry name" value="CHITIN-BINDING TYPE-2 DOMAIN-CONTAINING PROTEIN-RELATED"/>
    <property type="match status" value="1"/>
</dbReference>
<organism evidence="7 8">
    <name type="scientific">Rotaria magnacalcarata</name>
    <dbReference type="NCBI Taxonomy" id="392030"/>
    <lineage>
        <taxon>Eukaryota</taxon>
        <taxon>Metazoa</taxon>
        <taxon>Spiralia</taxon>
        <taxon>Gnathifera</taxon>
        <taxon>Rotifera</taxon>
        <taxon>Eurotatoria</taxon>
        <taxon>Bdelloidea</taxon>
        <taxon>Philodinida</taxon>
        <taxon>Philodinidae</taxon>
        <taxon>Rotaria</taxon>
    </lineage>
</organism>
<feature type="domain" description="Chitin-binding type-2" evidence="6">
    <location>
        <begin position="217"/>
        <end position="272"/>
    </location>
</feature>
<keyword evidence="8" id="KW-1185">Reference proteome</keyword>
<dbReference type="Gene3D" id="2.170.140.10">
    <property type="entry name" value="Chitin binding domain"/>
    <property type="match status" value="2"/>
</dbReference>
<dbReference type="SUPFAM" id="SSF57625">
    <property type="entry name" value="Invertebrate chitin-binding proteins"/>
    <property type="match status" value="2"/>
</dbReference>
<dbReference type="InterPro" id="IPR036508">
    <property type="entry name" value="Chitin-bd_dom_sf"/>
</dbReference>
<keyword evidence="2" id="KW-0732">Signal</keyword>
<proteinExistence type="predicted"/>
<accession>A0A820RD76</accession>
<comment type="caution">
    <text evidence="7">The sequence shown here is derived from an EMBL/GenBank/DDBJ whole genome shotgun (WGS) entry which is preliminary data.</text>
</comment>
<evidence type="ECO:0000259" key="6">
    <source>
        <dbReference type="PROSITE" id="PS50940"/>
    </source>
</evidence>
<evidence type="ECO:0000256" key="5">
    <source>
        <dbReference type="ARBA" id="ARBA00023180"/>
    </source>
</evidence>
<evidence type="ECO:0000256" key="1">
    <source>
        <dbReference type="ARBA" id="ARBA00022669"/>
    </source>
</evidence>
<evidence type="ECO:0000313" key="7">
    <source>
        <dbReference type="EMBL" id="CAF4433896.1"/>
    </source>
</evidence>
<dbReference type="Proteomes" id="UP000663866">
    <property type="component" value="Unassembled WGS sequence"/>
</dbReference>
<evidence type="ECO:0000256" key="3">
    <source>
        <dbReference type="ARBA" id="ARBA00022737"/>
    </source>
</evidence>
<dbReference type="AlphaFoldDB" id="A0A820RD76"/>
<dbReference type="EMBL" id="CAJOBG010044144">
    <property type="protein sequence ID" value="CAF4433896.1"/>
    <property type="molecule type" value="Genomic_DNA"/>
</dbReference>
<name>A0A820RD76_9BILA</name>
<feature type="non-terminal residue" evidence="7">
    <location>
        <position position="1"/>
    </location>
</feature>
<feature type="domain" description="Chitin-binding type-2" evidence="6">
    <location>
        <begin position="301"/>
        <end position="362"/>
    </location>
</feature>
<evidence type="ECO:0000313" key="8">
    <source>
        <dbReference type="Proteomes" id="UP000663866"/>
    </source>
</evidence>
<dbReference type="GO" id="GO:0008061">
    <property type="term" value="F:chitin binding"/>
    <property type="evidence" value="ECO:0007669"/>
    <property type="project" value="UniProtKB-KW"/>
</dbReference>
<reference evidence="7" key="1">
    <citation type="submission" date="2021-02" db="EMBL/GenBank/DDBJ databases">
        <authorList>
            <person name="Nowell W R."/>
        </authorList>
    </citation>
    <scope>NUCLEOTIDE SEQUENCE</scope>
</reference>
<keyword evidence="3" id="KW-0677">Repeat</keyword>
<evidence type="ECO:0000256" key="2">
    <source>
        <dbReference type="ARBA" id="ARBA00022729"/>
    </source>
</evidence>
<dbReference type="PROSITE" id="PS50940">
    <property type="entry name" value="CHIT_BIND_II"/>
    <property type="match status" value="3"/>
</dbReference>
<dbReference type="SMART" id="SM00494">
    <property type="entry name" value="ChtBD2"/>
    <property type="match status" value="4"/>
</dbReference>
<feature type="non-terminal residue" evidence="7">
    <location>
        <position position="437"/>
    </location>
</feature>
<dbReference type="PANTHER" id="PTHR23301">
    <property type="entry name" value="CHITIN BINDING PERITROPHIN-A"/>
    <property type="match status" value="1"/>
</dbReference>
<dbReference type="InterPro" id="IPR002557">
    <property type="entry name" value="Chitin-bd_dom"/>
</dbReference>
<sequence>ILSILSAITIYLPDEVAAFKLCPEHGSTDLPTISYYPDERFCNVYHKCNCTTIECHGVESQVCPMAKVYSKTKQTCLDIEEESCGTTYVQWVQTHSSNSANSNDEVAIMISDSLHPSTTSNDFECDEDLPGKFSDPNICNMFHVCITRNDRVVDQPFMCPFPSVFKTGASGNMYCAHLEPDDCRGKVFYRTTEGSTTMTTDSTDATNYLLPRNTLMIEKCSQPGLHADSLYCNAYHRCTANGNDEQYICENQLLFNPESNICDYPINVVCGGKGLLRRPVDFSNGTVANSSAIMVYGTELHPECPSDVSNVLIADKTYCNIFYHCQSGHGSVYMCREGTVYDSSIQASVGSCRIEELVNCEDRLILTQHGKRTAKNFKNKNSQDSETSEKQISLGKGLQSKYSNFILLPPPVQNQKVILDVVFDCKGRIDGHWRDTR</sequence>
<keyword evidence="1" id="KW-0147">Chitin-binding</keyword>
<protein>
    <recommendedName>
        <fullName evidence="6">Chitin-binding type-2 domain-containing protein</fullName>
    </recommendedName>
</protein>
<evidence type="ECO:0000256" key="4">
    <source>
        <dbReference type="ARBA" id="ARBA00023157"/>
    </source>
</evidence>
<dbReference type="InterPro" id="IPR051940">
    <property type="entry name" value="Chitin_bind-dev_reg"/>
</dbReference>
<keyword evidence="4" id="KW-1015">Disulfide bond</keyword>